<gene>
    <name evidence="3" type="ORF">FBBNIHIM_12290</name>
</gene>
<organism evidence="3 4">
    <name type="scientific">Pseudocitrobacter vendiensis</name>
    <dbReference type="NCBI Taxonomy" id="2488306"/>
    <lineage>
        <taxon>Bacteria</taxon>
        <taxon>Pseudomonadati</taxon>
        <taxon>Pseudomonadota</taxon>
        <taxon>Gammaproteobacteria</taxon>
        <taxon>Enterobacterales</taxon>
        <taxon>Enterobacteriaceae</taxon>
        <taxon>Pseudocitrobacter</taxon>
    </lineage>
</organism>
<proteinExistence type="predicted"/>
<dbReference type="SMART" id="SM00507">
    <property type="entry name" value="HNHc"/>
    <property type="match status" value="1"/>
</dbReference>
<sequence length="166" mass="18759">MEGVVIIICVVVLLFIGMRFLAGSIYGRNDKDADIRPALDAWGRVEGTGPKYTPPDKEKEKRERAEQIRRKAAEEAAIREERKAASAKAFYQSPEWRSLRYAAIKKYGGACSACGRTASKHGIVIHVDHIKPRSKYPELALRLDNLQLLCNECNCAKGNRDEIKWR</sequence>
<keyword evidence="4" id="KW-1185">Reference proteome</keyword>
<evidence type="ECO:0000313" key="4">
    <source>
        <dbReference type="Proteomes" id="UP001152651"/>
    </source>
</evidence>
<dbReference type="CDD" id="cd00085">
    <property type="entry name" value="HNHc"/>
    <property type="match status" value="1"/>
</dbReference>
<accession>A0ABM9F9R5</accession>
<feature type="region of interest" description="Disordered" evidence="1">
    <location>
        <begin position="46"/>
        <end position="72"/>
    </location>
</feature>
<name>A0ABM9F9R5_9ENTR</name>
<dbReference type="Proteomes" id="UP001152651">
    <property type="component" value="Unassembled WGS sequence"/>
</dbReference>
<feature type="domain" description="HNH nuclease" evidence="2">
    <location>
        <begin position="99"/>
        <end position="155"/>
    </location>
</feature>
<evidence type="ECO:0000313" key="3">
    <source>
        <dbReference type="EMBL" id="CAH6659897.1"/>
    </source>
</evidence>
<feature type="compositionally biased region" description="Basic and acidic residues" evidence="1">
    <location>
        <begin position="54"/>
        <end position="72"/>
    </location>
</feature>
<dbReference type="Gene3D" id="1.10.30.50">
    <property type="match status" value="1"/>
</dbReference>
<dbReference type="InterPro" id="IPR003615">
    <property type="entry name" value="HNH_nuc"/>
</dbReference>
<comment type="caution">
    <text evidence="3">The sequence shown here is derived from an EMBL/GenBank/DDBJ whole genome shotgun (WGS) entry which is preliminary data.</text>
</comment>
<dbReference type="RefSeq" id="WP_253898045.1">
    <property type="nucleotide sequence ID" value="NZ_CALSBS010000009.1"/>
</dbReference>
<dbReference type="InterPro" id="IPR002711">
    <property type="entry name" value="HNH"/>
</dbReference>
<reference evidence="3" key="1">
    <citation type="submission" date="2022-05" db="EMBL/GenBank/DDBJ databases">
        <authorList>
            <person name="Blom J."/>
        </authorList>
    </citation>
    <scope>NUCLEOTIDE SEQUENCE</scope>
    <source>
        <strain evidence="3">Type strain: CPO20170097</strain>
    </source>
</reference>
<evidence type="ECO:0000256" key="1">
    <source>
        <dbReference type="SAM" id="MobiDB-lite"/>
    </source>
</evidence>
<dbReference type="Pfam" id="PF01844">
    <property type="entry name" value="HNH"/>
    <property type="match status" value="1"/>
</dbReference>
<dbReference type="EMBL" id="CALSBS010000009">
    <property type="protein sequence ID" value="CAH6659897.1"/>
    <property type="molecule type" value="Genomic_DNA"/>
</dbReference>
<protein>
    <submittedName>
        <fullName evidence="3">HNHc domain-containing protein</fullName>
    </submittedName>
</protein>
<evidence type="ECO:0000259" key="2">
    <source>
        <dbReference type="SMART" id="SM00507"/>
    </source>
</evidence>